<dbReference type="Proteomes" id="UP000486351">
    <property type="component" value="Unassembled WGS sequence"/>
</dbReference>
<dbReference type="EMBL" id="QXFY01002602">
    <property type="protein sequence ID" value="KAE9294960.1"/>
    <property type="molecule type" value="Genomic_DNA"/>
</dbReference>
<accession>A0A6G0QNU3</accession>
<evidence type="ECO:0000313" key="1">
    <source>
        <dbReference type="EMBL" id="KAE9294960.1"/>
    </source>
</evidence>
<name>A0A6G0QNU3_9STRA</name>
<protein>
    <submittedName>
        <fullName evidence="1">Uncharacterized protein</fullName>
    </submittedName>
</protein>
<sequence>MPLAAVAVALLPAYPPSLSLCYRHLIPGNVDLLPSIAATGGCGRVLKTSIRHTAGILPLPLISSLLLSCRRLLPGFAAVPVALLPSLHASAVSLLSSLAAAHGVGATAQNEHTPRRRHAVADTCCRRCRSPANASCRRWVCSATVTSCWCRCPAVT</sequence>
<dbReference type="AlphaFoldDB" id="A0A6G0QNU3"/>
<reference evidence="1 2" key="1">
    <citation type="submission" date="2018-09" db="EMBL/GenBank/DDBJ databases">
        <title>Genomic investigation of the strawberry pathogen Phytophthora fragariae indicates pathogenicity is determined by transcriptional variation in three key races.</title>
        <authorList>
            <person name="Adams T.M."/>
            <person name="Armitage A.D."/>
            <person name="Sobczyk M.K."/>
            <person name="Bates H.J."/>
            <person name="Dunwell J.M."/>
            <person name="Nellist C.F."/>
            <person name="Harrison R.J."/>
        </authorList>
    </citation>
    <scope>NUCLEOTIDE SEQUENCE [LARGE SCALE GENOMIC DNA]</scope>
    <source>
        <strain evidence="1 2">NOV-77</strain>
    </source>
</reference>
<evidence type="ECO:0000313" key="2">
    <source>
        <dbReference type="Proteomes" id="UP000486351"/>
    </source>
</evidence>
<proteinExistence type="predicted"/>
<comment type="caution">
    <text evidence="1">The sequence shown here is derived from an EMBL/GenBank/DDBJ whole genome shotgun (WGS) entry which is preliminary data.</text>
</comment>
<organism evidence="1 2">
    <name type="scientific">Phytophthora fragariae</name>
    <dbReference type="NCBI Taxonomy" id="53985"/>
    <lineage>
        <taxon>Eukaryota</taxon>
        <taxon>Sar</taxon>
        <taxon>Stramenopiles</taxon>
        <taxon>Oomycota</taxon>
        <taxon>Peronosporomycetes</taxon>
        <taxon>Peronosporales</taxon>
        <taxon>Peronosporaceae</taxon>
        <taxon>Phytophthora</taxon>
    </lineage>
</organism>
<gene>
    <name evidence="1" type="ORF">PF008_g24398</name>
</gene>